<dbReference type="RefSeq" id="WP_169626224.1">
    <property type="nucleotide sequence ID" value="NZ_JABBNT010000004.1"/>
</dbReference>
<sequence>MADLTLTGPELAPISGETPDRLIVLLHGLGADGADLLALGEVLSRVFPTAQFVAPDAPFACDIAPTGKQWFSLQDLSRDQLKIGVSAVSPMLNDYIDAQMKRFDIEASNVAVIGFSQGTMLALHAVLHRPDPVAVVIGFSGMLISPEDLGDIGPAKPPVFLVHGADDPVVPSDMTRLAGEALKLAGFDVEAMIIPDLGHSIDENGLGVSVEILQRAFGDKEIPEN</sequence>
<evidence type="ECO:0000256" key="2">
    <source>
        <dbReference type="ARBA" id="ARBA00022801"/>
    </source>
</evidence>
<organism evidence="4 5">
    <name type="scientific">Pacificispira spongiicola</name>
    <dbReference type="NCBI Taxonomy" id="2729598"/>
    <lineage>
        <taxon>Bacteria</taxon>
        <taxon>Pseudomonadati</taxon>
        <taxon>Pseudomonadota</taxon>
        <taxon>Alphaproteobacteria</taxon>
        <taxon>Rhodospirillales</taxon>
        <taxon>Rhodospirillaceae</taxon>
        <taxon>Pacificispira</taxon>
    </lineage>
</organism>
<comment type="similarity">
    <text evidence="1">Belongs to the AB hydrolase superfamily. AB hydrolase 2 family.</text>
</comment>
<name>A0A7Y0HGN6_9PROT</name>
<dbReference type="AlphaFoldDB" id="A0A7Y0HGN6"/>
<dbReference type="Pfam" id="PF02230">
    <property type="entry name" value="Abhydrolase_2"/>
    <property type="match status" value="1"/>
</dbReference>
<evidence type="ECO:0000313" key="4">
    <source>
        <dbReference type="EMBL" id="NMM45848.1"/>
    </source>
</evidence>
<keyword evidence="2" id="KW-0378">Hydrolase</keyword>
<dbReference type="Gene3D" id="3.40.50.1820">
    <property type="entry name" value="alpha/beta hydrolase"/>
    <property type="match status" value="1"/>
</dbReference>
<dbReference type="SUPFAM" id="SSF53474">
    <property type="entry name" value="alpha/beta-Hydrolases"/>
    <property type="match status" value="1"/>
</dbReference>
<dbReference type="GO" id="GO:0016787">
    <property type="term" value="F:hydrolase activity"/>
    <property type="evidence" value="ECO:0007669"/>
    <property type="project" value="UniProtKB-KW"/>
</dbReference>
<evidence type="ECO:0000259" key="3">
    <source>
        <dbReference type="Pfam" id="PF02230"/>
    </source>
</evidence>
<accession>A0A7Y0HGN6</accession>
<evidence type="ECO:0000313" key="5">
    <source>
        <dbReference type="Proteomes" id="UP000539372"/>
    </source>
</evidence>
<dbReference type="InterPro" id="IPR029058">
    <property type="entry name" value="AB_hydrolase_fold"/>
</dbReference>
<keyword evidence="5" id="KW-1185">Reference proteome</keyword>
<dbReference type="PANTHER" id="PTHR10655">
    <property type="entry name" value="LYSOPHOSPHOLIPASE-RELATED"/>
    <property type="match status" value="1"/>
</dbReference>
<comment type="caution">
    <text evidence="4">The sequence shown here is derived from an EMBL/GenBank/DDBJ whole genome shotgun (WGS) entry which is preliminary data.</text>
</comment>
<dbReference type="EMBL" id="JABBNT010000004">
    <property type="protein sequence ID" value="NMM45848.1"/>
    <property type="molecule type" value="Genomic_DNA"/>
</dbReference>
<proteinExistence type="inferred from homology"/>
<dbReference type="InterPro" id="IPR050565">
    <property type="entry name" value="LYPA1-2/EST-like"/>
</dbReference>
<protein>
    <submittedName>
        <fullName evidence="4">Phospholipase</fullName>
    </submittedName>
</protein>
<dbReference type="InterPro" id="IPR003140">
    <property type="entry name" value="PLipase/COase/thioEstase"/>
</dbReference>
<dbReference type="Proteomes" id="UP000539372">
    <property type="component" value="Unassembled WGS sequence"/>
</dbReference>
<gene>
    <name evidence="4" type="ORF">HH303_15230</name>
</gene>
<evidence type="ECO:0000256" key="1">
    <source>
        <dbReference type="ARBA" id="ARBA00006499"/>
    </source>
</evidence>
<dbReference type="PANTHER" id="PTHR10655:SF17">
    <property type="entry name" value="LYSOPHOSPHOLIPASE-LIKE PROTEIN 1"/>
    <property type="match status" value="1"/>
</dbReference>
<feature type="domain" description="Phospholipase/carboxylesterase/thioesterase" evidence="3">
    <location>
        <begin position="18"/>
        <end position="207"/>
    </location>
</feature>
<reference evidence="4 5" key="1">
    <citation type="submission" date="2020-04" db="EMBL/GenBank/DDBJ databases">
        <title>Rhodospirillaceae bacterium KN72 isolated from deep sea.</title>
        <authorList>
            <person name="Zhang D.-C."/>
        </authorList>
    </citation>
    <scope>NUCLEOTIDE SEQUENCE [LARGE SCALE GENOMIC DNA]</scope>
    <source>
        <strain evidence="4 5">KN72</strain>
    </source>
</reference>